<dbReference type="Pfam" id="PF01047">
    <property type="entry name" value="MarR"/>
    <property type="match status" value="1"/>
</dbReference>
<dbReference type="SMART" id="SM00347">
    <property type="entry name" value="HTH_MARR"/>
    <property type="match status" value="1"/>
</dbReference>
<dbReference type="InterPro" id="IPR039422">
    <property type="entry name" value="MarR/SlyA-like"/>
</dbReference>
<sequence>MGEELTSRMEASTGESRLRLVEEFAAFGPAYMRWVRSCLGEGGTTYARMRLLGVLRCGGPQIMSGLSGELGVTPRNVTALVDALEEEGLVRRKPHPSDRRATVIEMTGEGASTCEGMYHGHAEAAAEVFDDLSEEDRRELLRILETLRGALKRRGTAR</sequence>
<feature type="domain" description="HTH marR-type" evidence="1">
    <location>
        <begin position="17"/>
        <end position="149"/>
    </location>
</feature>
<evidence type="ECO:0000313" key="2">
    <source>
        <dbReference type="EMBL" id="CAA9462595.1"/>
    </source>
</evidence>
<gene>
    <name evidence="2" type="ORF">AVDCRST_MAG25-1078</name>
</gene>
<dbReference type="Gene3D" id="1.10.10.10">
    <property type="entry name" value="Winged helix-like DNA-binding domain superfamily/Winged helix DNA-binding domain"/>
    <property type="match status" value="1"/>
</dbReference>
<dbReference type="PRINTS" id="PR00598">
    <property type="entry name" value="HTHMARR"/>
</dbReference>
<dbReference type="EMBL" id="CADCVI010000067">
    <property type="protein sequence ID" value="CAA9462595.1"/>
    <property type="molecule type" value="Genomic_DNA"/>
</dbReference>
<dbReference type="GO" id="GO:0003700">
    <property type="term" value="F:DNA-binding transcription factor activity"/>
    <property type="evidence" value="ECO:0007669"/>
    <property type="project" value="InterPro"/>
</dbReference>
<protein>
    <recommendedName>
        <fullName evidence="1">HTH marR-type domain-containing protein</fullName>
    </recommendedName>
</protein>
<evidence type="ECO:0000259" key="1">
    <source>
        <dbReference type="PROSITE" id="PS50995"/>
    </source>
</evidence>
<organism evidence="2">
    <name type="scientific">uncultured Rubrobacteraceae bacterium</name>
    <dbReference type="NCBI Taxonomy" id="349277"/>
    <lineage>
        <taxon>Bacteria</taxon>
        <taxon>Bacillati</taxon>
        <taxon>Actinomycetota</taxon>
        <taxon>Rubrobacteria</taxon>
        <taxon>Rubrobacterales</taxon>
        <taxon>Rubrobacteraceae</taxon>
        <taxon>environmental samples</taxon>
    </lineage>
</organism>
<accession>A0A6J4R7N4</accession>
<name>A0A6J4R7N4_9ACTN</name>
<dbReference type="SUPFAM" id="SSF46785">
    <property type="entry name" value="Winged helix' DNA-binding domain"/>
    <property type="match status" value="1"/>
</dbReference>
<dbReference type="AlphaFoldDB" id="A0A6J4R7N4"/>
<dbReference type="InterPro" id="IPR036388">
    <property type="entry name" value="WH-like_DNA-bd_sf"/>
</dbReference>
<dbReference type="GO" id="GO:0006950">
    <property type="term" value="P:response to stress"/>
    <property type="evidence" value="ECO:0007669"/>
    <property type="project" value="TreeGrafter"/>
</dbReference>
<proteinExistence type="predicted"/>
<dbReference type="PANTHER" id="PTHR33164:SF43">
    <property type="entry name" value="HTH-TYPE TRANSCRIPTIONAL REPRESSOR YETL"/>
    <property type="match status" value="1"/>
</dbReference>
<dbReference type="InterPro" id="IPR000835">
    <property type="entry name" value="HTH_MarR-typ"/>
</dbReference>
<dbReference type="InterPro" id="IPR036390">
    <property type="entry name" value="WH_DNA-bd_sf"/>
</dbReference>
<reference evidence="2" key="1">
    <citation type="submission" date="2020-02" db="EMBL/GenBank/DDBJ databases">
        <authorList>
            <person name="Meier V. D."/>
        </authorList>
    </citation>
    <scope>NUCLEOTIDE SEQUENCE</scope>
    <source>
        <strain evidence="2">AVDCRST_MAG25</strain>
    </source>
</reference>
<dbReference type="PROSITE" id="PS50995">
    <property type="entry name" value="HTH_MARR_2"/>
    <property type="match status" value="1"/>
</dbReference>
<dbReference type="PANTHER" id="PTHR33164">
    <property type="entry name" value="TRANSCRIPTIONAL REGULATOR, MARR FAMILY"/>
    <property type="match status" value="1"/>
</dbReference>